<dbReference type="Pfam" id="PF07992">
    <property type="entry name" value="Pyr_redox_2"/>
    <property type="match status" value="1"/>
</dbReference>
<dbReference type="Proteomes" id="UP000281553">
    <property type="component" value="Unassembled WGS sequence"/>
</dbReference>
<dbReference type="GO" id="GO:0005739">
    <property type="term" value="C:mitochondrion"/>
    <property type="evidence" value="ECO:0007669"/>
    <property type="project" value="TreeGrafter"/>
</dbReference>
<name>A0A3P7LW62_DIBLA</name>
<accession>A0A3P7LW62</accession>
<dbReference type="OrthoDB" id="6029at2759"/>
<dbReference type="InterPro" id="IPR023753">
    <property type="entry name" value="FAD/NAD-binding_dom"/>
</dbReference>
<dbReference type="GO" id="GO:0071949">
    <property type="term" value="F:FAD binding"/>
    <property type="evidence" value="ECO:0007669"/>
    <property type="project" value="TreeGrafter"/>
</dbReference>
<evidence type="ECO:0000256" key="2">
    <source>
        <dbReference type="ARBA" id="ARBA00022827"/>
    </source>
</evidence>
<feature type="domain" description="FAD/NAD(P)-binding" evidence="4">
    <location>
        <begin position="35"/>
        <end position="143"/>
    </location>
</feature>
<evidence type="ECO:0000256" key="3">
    <source>
        <dbReference type="ARBA" id="ARBA00023002"/>
    </source>
</evidence>
<dbReference type="PANTHER" id="PTHR43557">
    <property type="entry name" value="APOPTOSIS-INDUCING FACTOR 1"/>
    <property type="match status" value="1"/>
</dbReference>
<dbReference type="SUPFAM" id="SSF51905">
    <property type="entry name" value="FAD/NAD(P)-binding domain"/>
    <property type="match status" value="1"/>
</dbReference>
<dbReference type="AlphaFoldDB" id="A0A3P7LW62"/>
<keyword evidence="6" id="KW-1185">Reference proteome</keyword>
<proteinExistence type="predicted"/>
<organism evidence="5 6">
    <name type="scientific">Dibothriocephalus latus</name>
    <name type="common">Fish tapeworm</name>
    <name type="synonym">Diphyllobothrium latum</name>
    <dbReference type="NCBI Taxonomy" id="60516"/>
    <lineage>
        <taxon>Eukaryota</taxon>
        <taxon>Metazoa</taxon>
        <taxon>Spiralia</taxon>
        <taxon>Lophotrochozoa</taxon>
        <taxon>Platyhelminthes</taxon>
        <taxon>Cestoda</taxon>
        <taxon>Eucestoda</taxon>
        <taxon>Diphyllobothriidea</taxon>
        <taxon>Diphyllobothriidae</taxon>
        <taxon>Dibothriocephalus</taxon>
    </lineage>
</organism>
<reference evidence="5 6" key="1">
    <citation type="submission" date="2018-11" db="EMBL/GenBank/DDBJ databases">
        <authorList>
            <consortium name="Pathogen Informatics"/>
        </authorList>
    </citation>
    <scope>NUCLEOTIDE SEQUENCE [LARGE SCALE GENOMIC DNA]</scope>
</reference>
<dbReference type="GO" id="GO:0006915">
    <property type="term" value="P:apoptotic process"/>
    <property type="evidence" value="ECO:0007669"/>
    <property type="project" value="TreeGrafter"/>
</dbReference>
<gene>
    <name evidence="5" type="ORF">DILT_LOCUS11678</name>
</gene>
<evidence type="ECO:0000313" key="6">
    <source>
        <dbReference type="Proteomes" id="UP000281553"/>
    </source>
</evidence>
<dbReference type="GO" id="GO:0033108">
    <property type="term" value="P:mitochondrial respiratory chain complex assembly"/>
    <property type="evidence" value="ECO:0007669"/>
    <property type="project" value="TreeGrafter"/>
</dbReference>
<dbReference type="PRINTS" id="PR00368">
    <property type="entry name" value="FADPNR"/>
</dbReference>
<keyword evidence="1" id="KW-0285">Flavoprotein</keyword>
<dbReference type="InterPro" id="IPR036188">
    <property type="entry name" value="FAD/NAD-bd_sf"/>
</dbReference>
<dbReference type="EMBL" id="UYRU01063813">
    <property type="protein sequence ID" value="VDN15847.1"/>
    <property type="molecule type" value="Genomic_DNA"/>
</dbReference>
<dbReference type="PANTHER" id="PTHR43557:SF4">
    <property type="entry name" value="APOPTOSIS-INDUCING FACTOR 1, MITOCHONDRIAL"/>
    <property type="match status" value="1"/>
</dbReference>
<keyword evidence="3" id="KW-0560">Oxidoreductase</keyword>
<evidence type="ECO:0000256" key="1">
    <source>
        <dbReference type="ARBA" id="ARBA00022630"/>
    </source>
</evidence>
<feature type="non-terminal residue" evidence="5">
    <location>
        <position position="183"/>
    </location>
</feature>
<dbReference type="InterPro" id="IPR050446">
    <property type="entry name" value="FAD-oxidoreductase/Apoptosis"/>
</dbReference>
<evidence type="ECO:0000259" key="4">
    <source>
        <dbReference type="Pfam" id="PF07992"/>
    </source>
</evidence>
<evidence type="ECO:0000313" key="5">
    <source>
        <dbReference type="EMBL" id="VDN15847.1"/>
    </source>
</evidence>
<dbReference type="Gene3D" id="3.50.50.60">
    <property type="entry name" value="FAD/NAD(P)-binding domain"/>
    <property type="match status" value="2"/>
</dbReference>
<sequence length="183" mass="19596">MSQKVVVYLFITRLNFSTFTHKLSLELPRLLDEADSGGVALLRNNRVTALDPDQHRVTLASGQSVTYDCCLIATGSGPKRIPELELCSLTGVDLTKHERVTYFRNLRDYSKLQAISDKLHASGGTIAIIGGGPLGSELAVSIAGEAKGPGGAKVTTSDKFSVLHFVHESAPLRKLLPPSLAPS</sequence>
<keyword evidence="2" id="KW-0274">FAD</keyword>
<protein>
    <recommendedName>
        <fullName evidence="4">FAD/NAD(P)-binding domain-containing protein</fullName>
    </recommendedName>
</protein>
<dbReference type="GO" id="GO:0016174">
    <property type="term" value="F:NAD(P)H oxidase H2O2-forming activity"/>
    <property type="evidence" value="ECO:0007669"/>
    <property type="project" value="TreeGrafter"/>
</dbReference>